<accession>A0A9K3JPV6</accession>
<dbReference type="EMBL" id="MNCJ02000317">
    <property type="protein sequence ID" value="KAF5819164.1"/>
    <property type="molecule type" value="Genomic_DNA"/>
</dbReference>
<organism evidence="5 6">
    <name type="scientific">Helianthus annuus</name>
    <name type="common">Common sunflower</name>
    <dbReference type="NCBI Taxonomy" id="4232"/>
    <lineage>
        <taxon>Eukaryota</taxon>
        <taxon>Viridiplantae</taxon>
        <taxon>Streptophyta</taxon>
        <taxon>Embryophyta</taxon>
        <taxon>Tracheophyta</taxon>
        <taxon>Spermatophyta</taxon>
        <taxon>Magnoliopsida</taxon>
        <taxon>eudicotyledons</taxon>
        <taxon>Gunneridae</taxon>
        <taxon>Pentapetalae</taxon>
        <taxon>asterids</taxon>
        <taxon>campanulids</taxon>
        <taxon>Asterales</taxon>
        <taxon>Asteraceae</taxon>
        <taxon>Asteroideae</taxon>
        <taxon>Heliantheae alliance</taxon>
        <taxon>Heliantheae</taxon>
        <taxon>Helianthus</taxon>
    </lineage>
</organism>
<dbReference type="Proteomes" id="UP000215914">
    <property type="component" value="Unassembled WGS sequence"/>
</dbReference>
<evidence type="ECO:0000313" key="5">
    <source>
        <dbReference type="EMBL" id="KAF5819164.1"/>
    </source>
</evidence>
<feature type="region of interest" description="Disordered" evidence="4">
    <location>
        <begin position="1"/>
        <end position="35"/>
    </location>
</feature>
<gene>
    <name evidence="5" type="ORF">HanXRQr2_Chr02g0074541</name>
</gene>
<dbReference type="Gramene" id="mRNA:HanXRQr2_Chr02g0074541">
    <property type="protein sequence ID" value="CDS:HanXRQr2_Chr02g0074541.1"/>
    <property type="gene ID" value="HanXRQr2_Chr02g0074541"/>
</dbReference>
<dbReference type="PROSITE" id="PS50985">
    <property type="entry name" value="GRAS"/>
    <property type="match status" value="1"/>
</dbReference>
<comment type="caution">
    <text evidence="5">The sequence shown here is derived from an EMBL/GenBank/DDBJ whole genome shotgun (WGS) entry which is preliminary data.</text>
</comment>
<dbReference type="AlphaFoldDB" id="A0A9K3JPV6"/>
<name>A0A9K3JPV6_HELAN</name>
<keyword evidence="6" id="KW-1185">Reference proteome</keyword>
<comment type="caution">
    <text evidence="3">Lacks conserved residue(s) required for the propagation of feature annotation.</text>
</comment>
<reference evidence="5" key="1">
    <citation type="journal article" date="2017" name="Nature">
        <title>The sunflower genome provides insights into oil metabolism, flowering and Asterid evolution.</title>
        <authorList>
            <person name="Badouin H."/>
            <person name="Gouzy J."/>
            <person name="Grassa C.J."/>
            <person name="Murat F."/>
            <person name="Staton S.E."/>
            <person name="Cottret L."/>
            <person name="Lelandais-Briere C."/>
            <person name="Owens G.L."/>
            <person name="Carrere S."/>
            <person name="Mayjonade B."/>
            <person name="Legrand L."/>
            <person name="Gill N."/>
            <person name="Kane N.C."/>
            <person name="Bowers J.E."/>
            <person name="Hubner S."/>
            <person name="Bellec A."/>
            <person name="Berard A."/>
            <person name="Berges H."/>
            <person name="Blanchet N."/>
            <person name="Boniface M.C."/>
            <person name="Brunel D."/>
            <person name="Catrice O."/>
            <person name="Chaidir N."/>
            <person name="Claudel C."/>
            <person name="Donnadieu C."/>
            <person name="Faraut T."/>
            <person name="Fievet G."/>
            <person name="Helmstetter N."/>
            <person name="King M."/>
            <person name="Knapp S.J."/>
            <person name="Lai Z."/>
            <person name="Le Paslier M.C."/>
            <person name="Lippi Y."/>
            <person name="Lorenzon L."/>
            <person name="Mandel J.R."/>
            <person name="Marage G."/>
            <person name="Marchand G."/>
            <person name="Marquand E."/>
            <person name="Bret-Mestries E."/>
            <person name="Morien E."/>
            <person name="Nambeesan S."/>
            <person name="Nguyen T."/>
            <person name="Pegot-Espagnet P."/>
            <person name="Pouilly N."/>
            <person name="Raftis F."/>
            <person name="Sallet E."/>
            <person name="Schiex T."/>
            <person name="Thomas J."/>
            <person name="Vandecasteele C."/>
            <person name="Vares D."/>
            <person name="Vear F."/>
            <person name="Vautrin S."/>
            <person name="Crespi M."/>
            <person name="Mangin B."/>
            <person name="Burke J.M."/>
            <person name="Salse J."/>
            <person name="Munos S."/>
            <person name="Vincourt P."/>
            <person name="Rieseberg L.H."/>
            <person name="Langlade N.B."/>
        </authorList>
    </citation>
    <scope>NUCLEOTIDE SEQUENCE</scope>
    <source>
        <tissue evidence="5">Leaves</tissue>
    </source>
</reference>
<keyword evidence="2" id="KW-0804">Transcription</keyword>
<evidence type="ECO:0000256" key="1">
    <source>
        <dbReference type="ARBA" id="ARBA00023015"/>
    </source>
</evidence>
<evidence type="ECO:0000256" key="4">
    <source>
        <dbReference type="SAM" id="MobiDB-lite"/>
    </source>
</evidence>
<reference evidence="5" key="2">
    <citation type="submission" date="2020-06" db="EMBL/GenBank/DDBJ databases">
        <title>Helianthus annuus Genome sequencing and assembly Release 2.</title>
        <authorList>
            <person name="Gouzy J."/>
            <person name="Langlade N."/>
            <person name="Munos S."/>
        </authorList>
    </citation>
    <scope>NUCLEOTIDE SEQUENCE</scope>
    <source>
        <tissue evidence="5">Leaves</tissue>
    </source>
</reference>
<evidence type="ECO:0000256" key="2">
    <source>
        <dbReference type="ARBA" id="ARBA00023163"/>
    </source>
</evidence>
<evidence type="ECO:0000313" key="6">
    <source>
        <dbReference type="Proteomes" id="UP000215914"/>
    </source>
</evidence>
<proteinExistence type="inferred from homology"/>
<evidence type="ECO:0000256" key="3">
    <source>
        <dbReference type="PROSITE-ProRule" id="PRU01191"/>
    </source>
</evidence>
<keyword evidence="1" id="KW-0805">Transcription regulation</keyword>
<protein>
    <submittedName>
        <fullName evidence="5">Transcription factor GRAS family</fullName>
    </submittedName>
</protein>
<dbReference type="InterPro" id="IPR005202">
    <property type="entry name" value="TF_GRAS"/>
</dbReference>
<sequence>MFPSKKYNLPDDKPSSEIPKLNKTNKDQQKPPYKNVFKDADFQPVDQDYKKYTPFASLRIVKDFASRSRKLNGEKTYIPSESQKLSTIERIRMAGQYFIDSSSKVDEISNPSHPLPVSSSGLSDDEAKDIDLLLTLLASADKTGQRQFDQANELVELCSKTSSNEGTPVERLVYYFSDAIREKINRETGREASGGLERMRVFDFQKALMSVDASILAFHQKVPLSQVCNALLGVGMVIAHL</sequence>
<comment type="similarity">
    <text evidence="3">Belongs to the GRAS family.</text>
</comment>